<dbReference type="Gene3D" id="3.60.15.10">
    <property type="entry name" value="Ribonuclease Z/Hydroxyacylglutathione hydrolase-like"/>
    <property type="match status" value="1"/>
</dbReference>
<dbReference type="AlphaFoldDB" id="A0A8J7YG37"/>
<evidence type="ECO:0000313" key="2">
    <source>
        <dbReference type="Proteomes" id="UP000783863"/>
    </source>
</evidence>
<dbReference type="Proteomes" id="UP000783863">
    <property type="component" value="Unassembled WGS sequence"/>
</dbReference>
<gene>
    <name evidence="1" type="ORF">EGD98_14360</name>
</gene>
<proteinExistence type="predicted"/>
<organism evidence="1 2">
    <name type="scientific">Haloarcula salinisoli</name>
    <dbReference type="NCBI Taxonomy" id="2487746"/>
    <lineage>
        <taxon>Archaea</taxon>
        <taxon>Methanobacteriati</taxon>
        <taxon>Methanobacteriota</taxon>
        <taxon>Stenosarchaea group</taxon>
        <taxon>Halobacteria</taxon>
        <taxon>Halobacteriales</taxon>
        <taxon>Haloarculaceae</taxon>
        <taxon>Haloarcula</taxon>
    </lineage>
</organism>
<dbReference type="RefSeq" id="WP_220589048.1">
    <property type="nucleotide sequence ID" value="NZ_RKLQ01000002.1"/>
</dbReference>
<reference evidence="1" key="1">
    <citation type="submission" date="2021-06" db="EMBL/GenBank/DDBJ databases">
        <title>Halomicroarcula sp. F24A a new haloarchaeum isolated from saline soil.</title>
        <authorList>
            <person name="Duran-Viseras A."/>
            <person name="Sanchez-Porro C."/>
            <person name="Ventosa A."/>
        </authorList>
    </citation>
    <scope>NUCLEOTIDE SEQUENCE</scope>
    <source>
        <strain evidence="1">F24A</strain>
    </source>
</reference>
<protein>
    <submittedName>
        <fullName evidence="1">Uncharacterized protein</fullName>
    </submittedName>
</protein>
<accession>A0A8J7YG37</accession>
<evidence type="ECO:0000313" key="1">
    <source>
        <dbReference type="EMBL" id="MBX0304852.1"/>
    </source>
</evidence>
<keyword evidence="2" id="KW-1185">Reference proteome</keyword>
<dbReference type="EMBL" id="RKLQ01000002">
    <property type="protein sequence ID" value="MBX0304852.1"/>
    <property type="molecule type" value="Genomic_DNA"/>
</dbReference>
<dbReference type="InterPro" id="IPR036866">
    <property type="entry name" value="RibonucZ/Hydroxyglut_hydro"/>
</dbReference>
<comment type="caution">
    <text evidence="1">The sequence shown here is derived from an EMBL/GenBank/DDBJ whole genome shotgun (WGS) entry which is preliminary data.</text>
</comment>
<sequence length="232" mass="25347">MPMYRRDRDTDYRVVDRWHRGVGWQAVPEEGGLRTSHAVEVPDGGVWLVDPLDAQGVDAVYADLGQVVGVAVLSDYHARDAAVFAERHDVPVTVPTGLDRAAEQVDPPVRRVTDSLAGFELRRVSPLGTWMETVAYRERDGTLYVPDVLSSGAAFTVGDERLGLNVLARLSPPRETFADIEPDRVLLGHGDGVFGDASAALDDSLANARRRLPRALVSTVPRELQAMVDAVR</sequence>
<dbReference type="SUPFAM" id="SSF56281">
    <property type="entry name" value="Metallo-hydrolase/oxidoreductase"/>
    <property type="match status" value="1"/>
</dbReference>
<name>A0A8J7YG37_9EURY</name>